<comment type="caution">
    <text evidence="1">The sequence shown here is derived from an EMBL/GenBank/DDBJ whole genome shotgun (WGS) entry which is preliminary data.</text>
</comment>
<protein>
    <submittedName>
        <fullName evidence="1">Uncharacterized protein</fullName>
    </submittedName>
</protein>
<proteinExistence type="predicted"/>
<dbReference type="EMBL" id="UYJE01001908">
    <property type="protein sequence ID" value="VDI06308.1"/>
    <property type="molecule type" value="Genomic_DNA"/>
</dbReference>
<evidence type="ECO:0000313" key="2">
    <source>
        <dbReference type="Proteomes" id="UP000596742"/>
    </source>
</evidence>
<sequence>MLTVKKIQTLQESWDDVIKHRRELCIYNPESVAIKVVKEDYKIIIIGHKNLVEEVAEKLKGSLQMLLLSMLGKKPSYGRSYSETFSAS</sequence>
<accession>A0A8B6CM39</accession>
<reference evidence="1" key="1">
    <citation type="submission" date="2018-11" db="EMBL/GenBank/DDBJ databases">
        <authorList>
            <person name="Alioto T."/>
            <person name="Alioto T."/>
        </authorList>
    </citation>
    <scope>NUCLEOTIDE SEQUENCE</scope>
</reference>
<gene>
    <name evidence="1" type="ORF">MGAL_10B000723</name>
</gene>
<organism evidence="1 2">
    <name type="scientific">Mytilus galloprovincialis</name>
    <name type="common">Mediterranean mussel</name>
    <dbReference type="NCBI Taxonomy" id="29158"/>
    <lineage>
        <taxon>Eukaryota</taxon>
        <taxon>Metazoa</taxon>
        <taxon>Spiralia</taxon>
        <taxon>Lophotrochozoa</taxon>
        <taxon>Mollusca</taxon>
        <taxon>Bivalvia</taxon>
        <taxon>Autobranchia</taxon>
        <taxon>Pteriomorphia</taxon>
        <taxon>Mytilida</taxon>
        <taxon>Mytiloidea</taxon>
        <taxon>Mytilidae</taxon>
        <taxon>Mytilinae</taxon>
        <taxon>Mytilus</taxon>
    </lineage>
</organism>
<name>A0A8B6CM39_MYTGA</name>
<dbReference type="AlphaFoldDB" id="A0A8B6CM39"/>
<dbReference type="Proteomes" id="UP000596742">
    <property type="component" value="Unassembled WGS sequence"/>
</dbReference>
<evidence type="ECO:0000313" key="1">
    <source>
        <dbReference type="EMBL" id="VDI06308.1"/>
    </source>
</evidence>
<keyword evidence="2" id="KW-1185">Reference proteome</keyword>